<dbReference type="Proteomes" id="UP000198862">
    <property type="component" value="Unassembled WGS sequence"/>
</dbReference>
<feature type="transmembrane region" description="Helical" evidence="1">
    <location>
        <begin position="82"/>
        <end position="101"/>
    </location>
</feature>
<sequence length="122" mass="13210">MVCPSCNFKRTSVHTNPSWECPNCKKAYNKHKSKTKFNFKKSVNSDEASSFTVMDLLLFPLGVFIFSLGYKNINTGYFDQGDMFCLFIGFLLVLPTLIKLLSIKSSSGGDGGGDGGCGGGGE</sequence>
<dbReference type="AlphaFoldDB" id="A0A1I1Q192"/>
<name>A0A1I1Q192_9GAMM</name>
<evidence type="ECO:0000313" key="3">
    <source>
        <dbReference type="Proteomes" id="UP000198862"/>
    </source>
</evidence>
<dbReference type="EMBL" id="FOLO01000034">
    <property type="protein sequence ID" value="SFD13003.1"/>
    <property type="molecule type" value="Genomic_DNA"/>
</dbReference>
<evidence type="ECO:0000256" key="1">
    <source>
        <dbReference type="SAM" id="Phobius"/>
    </source>
</evidence>
<proteinExistence type="predicted"/>
<organism evidence="2 3">
    <name type="scientific">Pseudoalteromonas denitrificans DSM 6059</name>
    <dbReference type="NCBI Taxonomy" id="1123010"/>
    <lineage>
        <taxon>Bacteria</taxon>
        <taxon>Pseudomonadati</taxon>
        <taxon>Pseudomonadota</taxon>
        <taxon>Gammaproteobacteria</taxon>
        <taxon>Alteromonadales</taxon>
        <taxon>Pseudoalteromonadaceae</taxon>
        <taxon>Pseudoalteromonas</taxon>
    </lineage>
</organism>
<reference evidence="2 3" key="1">
    <citation type="submission" date="2016-10" db="EMBL/GenBank/DDBJ databases">
        <authorList>
            <person name="de Groot N.N."/>
        </authorList>
    </citation>
    <scope>NUCLEOTIDE SEQUENCE [LARGE SCALE GENOMIC DNA]</scope>
    <source>
        <strain evidence="2 3">DSM 6059</strain>
    </source>
</reference>
<protein>
    <submittedName>
        <fullName evidence="2">Uncharacterized protein</fullName>
    </submittedName>
</protein>
<feature type="transmembrane region" description="Helical" evidence="1">
    <location>
        <begin position="48"/>
        <end position="70"/>
    </location>
</feature>
<keyword evidence="1" id="KW-1133">Transmembrane helix</keyword>
<keyword evidence="3" id="KW-1185">Reference proteome</keyword>
<gene>
    <name evidence="2" type="ORF">SAMN02745724_03590</name>
</gene>
<accession>A0A1I1Q192</accession>
<keyword evidence="1" id="KW-0812">Transmembrane</keyword>
<keyword evidence="1" id="KW-0472">Membrane</keyword>
<evidence type="ECO:0000313" key="2">
    <source>
        <dbReference type="EMBL" id="SFD13003.1"/>
    </source>
</evidence>